<dbReference type="GO" id="GO:0042256">
    <property type="term" value="P:cytosolic ribosome assembly"/>
    <property type="evidence" value="ECO:0007669"/>
    <property type="project" value="UniProtKB-UniRule"/>
</dbReference>
<comment type="similarity">
    <text evidence="1 2">Belongs to the Iojap/RsfS family.</text>
</comment>
<dbReference type="OrthoDB" id="9793681at2"/>
<dbReference type="GO" id="GO:0017148">
    <property type="term" value="P:negative regulation of translation"/>
    <property type="evidence" value="ECO:0007669"/>
    <property type="project" value="UniProtKB-UniRule"/>
</dbReference>
<dbReference type="GO" id="GO:0090071">
    <property type="term" value="P:negative regulation of ribosome biogenesis"/>
    <property type="evidence" value="ECO:0007669"/>
    <property type="project" value="UniProtKB-UniRule"/>
</dbReference>
<dbReference type="GO" id="GO:0043023">
    <property type="term" value="F:ribosomal large subunit binding"/>
    <property type="evidence" value="ECO:0007669"/>
    <property type="project" value="TreeGrafter"/>
</dbReference>
<keyword evidence="2" id="KW-0963">Cytoplasm</keyword>
<evidence type="ECO:0000256" key="2">
    <source>
        <dbReference type="HAMAP-Rule" id="MF_01477"/>
    </source>
</evidence>
<dbReference type="AlphaFoldDB" id="A0A098TLY9"/>
<dbReference type="NCBIfam" id="TIGR00090">
    <property type="entry name" value="rsfS_iojap_ybeB"/>
    <property type="match status" value="1"/>
</dbReference>
<dbReference type="SUPFAM" id="SSF81301">
    <property type="entry name" value="Nucleotidyltransferase"/>
    <property type="match status" value="1"/>
</dbReference>
<comment type="function">
    <text evidence="2">Functions as a ribosomal silencing factor. Interacts with ribosomal protein uL14 (rplN), blocking formation of intersubunit bridge B8. Prevents association of the 30S and 50S ribosomal subunits and the formation of functional ribosomes, thus repressing translation.</text>
</comment>
<sequence>MIEDLSAAIRPNLVSISNPVRSDDSQGLAVAIAQAADDRKGGNILILQVIGISYLADYFVLVTGFSRAQVRAIAAAIQDRAQQQWQRSPRRTEGQADGTWILQDYGDVIVHIFLPQQREFYNLEAFWGHAERIPFAPTPGS</sequence>
<proteinExistence type="inferred from homology"/>
<comment type="subcellular location">
    <subcellularLocation>
        <location evidence="2">Cytoplasm</location>
    </subcellularLocation>
</comment>
<dbReference type="Pfam" id="PF02410">
    <property type="entry name" value="RsfS"/>
    <property type="match status" value="1"/>
</dbReference>
<dbReference type="PANTHER" id="PTHR21043:SF0">
    <property type="entry name" value="MITOCHONDRIAL ASSEMBLY OF RIBOSOMAL LARGE SUBUNIT PROTEIN 1"/>
    <property type="match status" value="1"/>
</dbReference>
<gene>
    <name evidence="2" type="primary">rsfS</name>
    <name evidence="3" type="ORF">DO97_21160</name>
</gene>
<evidence type="ECO:0000313" key="4">
    <source>
        <dbReference type="Proteomes" id="UP000030170"/>
    </source>
</evidence>
<name>A0A098TLY9_9CYAN</name>
<dbReference type="RefSeq" id="WP_036531615.1">
    <property type="nucleotide sequence ID" value="NZ_JJML01000009.1"/>
</dbReference>
<evidence type="ECO:0000256" key="1">
    <source>
        <dbReference type="ARBA" id="ARBA00010574"/>
    </source>
</evidence>
<dbReference type="InterPro" id="IPR043519">
    <property type="entry name" value="NT_sf"/>
</dbReference>
<comment type="caution">
    <text evidence="3">The sequence shown here is derived from an EMBL/GenBank/DDBJ whole genome shotgun (WGS) entry which is preliminary data.</text>
</comment>
<keyword evidence="2" id="KW-0678">Repressor</keyword>
<dbReference type="Gene3D" id="3.30.460.10">
    <property type="entry name" value="Beta Polymerase, domain 2"/>
    <property type="match status" value="1"/>
</dbReference>
<dbReference type="GO" id="GO:0005737">
    <property type="term" value="C:cytoplasm"/>
    <property type="evidence" value="ECO:0007669"/>
    <property type="project" value="UniProtKB-SubCell"/>
</dbReference>
<organism evidence="3 4">
    <name type="scientific">Neosynechococcus sphagnicola sy1</name>
    <dbReference type="NCBI Taxonomy" id="1497020"/>
    <lineage>
        <taxon>Bacteria</taxon>
        <taxon>Bacillati</taxon>
        <taxon>Cyanobacteriota</taxon>
        <taxon>Cyanophyceae</taxon>
        <taxon>Neosynechococcales</taxon>
        <taxon>Neosynechococcaceae</taxon>
        <taxon>Neosynechococcus</taxon>
    </lineage>
</organism>
<accession>A0A098TLY9</accession>
<dbReference type="HAMAP" id="MF_01477">
    <property type="entry name" value="Iojap_RsfS"/>
    <property type="match status" value="1"/>
</dbReference>
<dbReference type="InterPro" id="IPR004394">
    <property type="entry name" value="Iojap/RsfS/C7orf30"/>
</dbReference>
<dbReference type="EMBL" id="JJML01000009">
    <property type="protein sequence ID" value="KGF73324.1"/>
    <property type="molecule type" value="Genomic_DNA"/>
</dbReference>
<dbReference type="PANTHER" id="PTHR21043">
    <property type="entry name" value="IOJAP SUPERFAMILY ORTHOLOG"/>
    <property type="match status" value="1"/>
</dbReference>
<evidence type="ECO:0000313" key="3">
    <source>
        <dbReference type="EMBL" id="KGF73324.1"/>
    </source>
</evidence>
<dbReference type="STRING" id="1497020.DO97_21160"/>
<comment type="subunit">
    <text evidence="2">Interacts with ribosomal protein uL14 (rplN).</text>
</comment>
<dbReference type="Proteomes" id="UP000030170">
    <property type="component" value="Unassembled WGS sequence"/>
</dbReference>
<keyword evidence="4" id="KW-1185">Reference proteome</keyword>
<reference evidence="3 4" key="1">
    <citation type="journal article" date="2014" name="Mol. Ecol.">
        <title>Evolution of Synechococcus.</title>
        <authorList>
            <person name="Dvorak P."/>
            <person name="Casamatta D."/>
            <person name="Hasler P."/>
            <person name="Poulickova A."/>
            <person name="Ondrej V."/>
            <person name="Sanges R."/>
        </authorList>
    </citation>
    <scope>NUCLEOTIDE SEQUENCE [LARGE SCALE GENOMIC DNA]</scope>
    <source>
        <strain evidence="3 4">CAUP A 1101</strain>
    </source>
</reference>
<protein>
    <recommendedName>
        <fullName evidence="2">Ribosomal silencing factor RsfS</fullName>
    </recommendedName>
</protein>
<keyword evidence="2" id="KW-0810">Translation regulation</keyword>